<dbReference type="Gene3D" id="3.30.160.60">
    <property type="entry name" value="Classic Zinc Finger"/>
    <property type="match status" value="1"/>
</dbReference>
<dbReference type="EMBL" id="OX597822">
    <property type="protein sequence ID" value="CAI9727458.1"/>
    <property type="molecule type" value="Genomic_DNA"/>
</dbReference>
<name>A0AA36B3X4_OCTVU</name>
<dbReference type="AlphaFoldDB" id="A0AA36B3X4"/>
<feature type="compositionally biased region" description="Basic and acidic residues" evidence="1">
    <location>
        <begin position="138"/>
        <end position="149"/>
    </location>
</feature>
<dbReference type="Proteomes" id="UP001162480">
    <property type="component" value="Chromosome 9"/>
</dbReference>
<dbReference type="InterPro" id="IPR036236">
    <property type="entry name" value="Znf_C2H2_sf"/>
</dbReference>
<reference evidence="2" key="1">
    <citation type="submission" date="2023-08" db="EMBL/GenBank/DDBJ databases">
        <authorList>
            <person name="Alioto T."/>
            <person name="Alioto T."/>
            <person name="Gomez Garrido J."/>
        </authorList>
    </citation>
    <scope>NUCLEOTIDE SEQUENCE</scope>
</reference>
<dbReference type="SUPFAM" id="SSF57667">
    <property type="entry name" value="beta-beta-alpha zinc fingers"/>
    <property type="match status" value="1"/>
</dbReference>
<keyword evidence="3" id="KW-1185">Reference proteome</keyword>
<evidence type="ECO:0000313" key="2">
    <source>
        <dbReference type="EMBL" id="CAI9727458.1"/>
    </source>
</evidence>
<protein>
    <submittedName>
        <fullName evidence="2">TX1 uncharacterized 149 kDa</fullName>
    </submittedName>
</protein>
<gene>
    <name evidence="2" type="ORF">OCTVUL_1B017609</name>
</gene>
<proteinExistence type="predicted"/>
<accession>A0AA36B3X4</accession>
<sequence length="182" mass="20772">MCGLLTKIPQLAQSRLWKMKQNWWKLKAQALQDAADKCHFKSFYQNLKGVFGPISKRASPIFLSDGTLLTDKKEITKCWAEHFSNVLNRESTVDQEVIDNIPQKPTIENLADSPPMSEVEKAIKQLPNVVKIADATPEKSCEVEKESTGRKHPRSNLTRHKYTHTGEKPCQCDICVMLEHRL</sequence>
<organism evidence="2 3">
    <name type="scientific">Octopus vulgaris</name>
    <name type="common">Common octopus</name>
    <dbReference type="NCBI Taxonomy" id="6645"/>
    <lineage>
        <taxon>Eukaryota</taxon>
        <taxon>Metazoa</taxon>
        <taxon>Spiralia</taxon>
        <taxon>Lophotrochozoa</taxon>
        <taxon>Mollusca</taxon>
        <taxon>Cephalopoda</taxon>
        <taxon>Coleoidea</taxon>
        <taxon>Octopodiformes</taxon>
        <taxon>Octopoda</taxon>
        <taxon>Incirrata</taxon>
        <taxon>Octopodidae</taxon>
        <taxon>Octopus</taxon>
    </lineage>
</organism>
<evidence type="ECO:0000256" key="1">
    <source>
        <dbReference type="SAM" id="MobiDB-lite"/>
    </source>
</evidence>
<evidence type="ECO:0000313" key="3">
    <source>
        <dbReference type="Proteomes" id="UP001162480"/>
    </source>
</evidence>
<feature type="region of interest" description="Disordered" evidence="1">
    <location>
        <begin position="138"/>
        <end position="157"/>
    </location>
</feature>